<reference evidence="4" key="1">
    <citation type="submission" date="2025-08" db="UniProtKB">
        <authorList>
            <consortium name="RefSeq"/>
        </authorList>
    </citation>
    <scope>IDENTIFICATION</scope>
    <source>
        <tissue evidence="4">Whole organism</tissue>
    </source>
</reference>
<dbReference type="KEGG" id="foc:127751841"/>
<dbReference type="InterPro" id="IPR007527">
    <property type="entry name" value="Znf_SWIM"/>
</dbReference>
<keyword evidence="1" id="KW-0479">Metal-binding</keyword>
<dbReference type="OrthoDB" id="6771815at2759"/>
<dbReference type="RefSeq" id="XP_052131954.1">
    <property type="nucleotide sequence ID" value="XM_052275994.1"/>
</dbReference>
<evidence type="ECO:0000259" key="2">
    <source>
        <dbReference type="PROSITE" id="PS50966"/>
    </source>
</evidence>
<feature type="domain" description="SWIM-type" evidence="2">
    <location>
        <begin position="207"/>
        <end position="238"/>
    </location>
</feature>
<organism evidence="3 4">
    <name type="scientific">Frankliniella occidentalis</name>
    <name type="common">Western flower thrips</name>
    <name type="synonym">Euthrips occidentalis</name>
    <dbReference type="NCBI Taxonomy" id="133901"/>
    <lineage>
        <taxon>Eukaryota</taxon>
        <taxon>Metazoa</taxon>
        <taxon>Ecdysozoa</taxon>
        <taxon>Arthropoda</taxon>
        <taxon>Hexapoda</taxon>
        <taxon>Insecta</taxon>
        <taxon>Pterygota</taxon>
        <taxon>Neoptera</taxon>
        <taxon>Paraneoptera</taxon>
        <taxon>Thysanoptera</taxon>
        <taxon>Terebrantia</taxon>
        <taxon>Thripoidea</taxon>
        <taxon>Thripidae</taxon>
        <taxon>Frankliniella</taxon>
    </lineage>
</organism>
<dbReference type="Proteomes" id="UP000504606">
    <property type="component" value="Unplaced"/>
</dbReference>
<dbReference type="PANTHER" id="PTHR35385:SF2">
    <property type="entry name" value="PROTEIN B, PUTATIVE-RELATED"/>
    <property type="match status" value="1"/>
</dbReference>
<dbReference type="PANTHER" id="PTHR35385">
    <property type="entry name" value="PROTEIN B, PUTATIVE-RELATED-RELATED"/>
    <property type="match status" value="1"/>
</dbReference>
<dbReference type="PROSITE" id="PS50966">
    <property type="entry name" value="ZF_SWIM"/>
    <property type="match status" value="1"/>
</dbReference>
<gene>
    <name evidence="4" type="primary">LOC127751841</name>
</gene>
<protein>
    <submittedName>
        <fullName evidence="4">Uncharacterized protein LOC127751841</fullName>
    </submittedName>
</protein>
<proteinExistence type="predicted"/>
<dbReference type="GeneID" id="127751841"/>
<evidence type="ECO:0000313" key="4">
    <source>
        <dbReference type="RefSeq" id="XP_052131954.1"/>
    </source>
</evidence>
<keyword evidence="1" id="KW-0862">Zinc</keyword>
<dbReference type="GO" id="GO:0008270">
    <property type="term" value="F:zinc ion binding"/>
    <property type="evidence" value="ECO:0007669"/>
    <property type="project" value="UniProtKB-KW"/>
</dbReference>
<accession>A0A9C6XUL0</accession>
<evidence type="ECO:0000313" key="3">
    <source>
        <dbReference type="Proteomes" id="UP000504606"/>
    </source>
</evidence>
<keyword evidence="1" id="KW-0863">Zinc-finger</keyword>
<evidence type="ECO:0000256" key="1">
    <source>
        <dbReference type="PROSITE-ProRule" id="PRU00325"/>
    </source>
</evidence>
<keyword evidence="3" id="KW-1185">Reference proteome</keyword>
<sequence length="285" mass="32525">MTDNSDAEKGAIKAVWPKSLQYLCHFHVGQSEWRWLKDSKHKVPQENQPGLMKMLQNIMYAECTEQYEEALETLKSCGQSNYIKHLEVDLLPIKEEWVKMFRHDIISRGHETNNLAEANIRILKDVVLTRTKAFNVTAMVDFTVRIWEPYFESRLLRYAYGRESGPLLRFEELSGRMPHDSIKKVKHMGDDLYLVPSGNPLTPDLTYEVESTIGWCSCPAGRCGALCKHQALIYEHYGGAFPNMPAINCVGRHELGILSLGDQCPPLSFFVAVGEKVPEVRNILI</sequence>
<dbReference type="AlphaFoldDB" id="A0A9C6XUL0"/>
<name>A0A9C6XUL0_FRAOC</name>